<dbReference type="Gene3D" id="2.40.370.10">
    <property type="entry name" value="AttH-like domain"/>
    <property type="match status" value="1"/>
</dbReference>
<dbReference type="AlphaFoldDB" id="N4V4X0"/>
<dbReference type="SUPFAM" id="SSF159245">
    <property type="entry name" value="AttH-like"/>
    <property type="match status" value="1"/>
</dbReference>
<dbReference type="STRING" id="1213857.N4V4X0"/>
<dbReference type="OrthoDB" id="5295747at2759"/>
<dbReference type="eggNOG" id="ENOG502SPEU">
    <property type="taxonomic scope" value="Eukaryota"/>
</dbReference>
<evidence type="ECO:0000313" key="2">
    <source>
        <dbReference type="Proteomes" id="UP000014480"/>
    </source>
</evidence>
<comment type="caution">
    <text evidence="1">The sequence shown here is derived from an EMBL/GenBank/DDBJ whole genome shotgun (WGS) entry which is preliminary data.</text>
</comment>
<dbReference type="InterPro" id="IPR023374">
    <property type="entry name" value="AttH-like_dom_sf"/>
</dbReference>
<dbReference type="HOGENOM" id="CLU_046730_0_0_1"/>
<dbReference type="PANTHER" id="PTHR40617">
    <property type="entry name" value="TERPENE CYCLASE ASQC"/>
    <property type="match status" value="1"/>
</dbReference>
<protein>
    <submittedName>
        <fullName evidence="1">Kievitone hydratase</fullName>
    </submittedName>
</protein>
<reference evidence="2" key="2">
    <citation type="journal article" date="2019" name="Mol. Plant Microbe Interact.">
        <title>Genome sequence resources for four phytopathogenic fungi from the Colletotrichum orbiculare species complex.</title>
        <authorList>
            <person name="Gan P."/>
            <person name="Tsushima A."/>
            <person name="Narusaka M."/>
            <person name="Narusaka Y."/>
            <person name="Takano Y."/>
            <person name="Kubo Y."/>
            <person name="Shirasu K."/>
        </authorList>
    </citation>
    <scope>GENOME REANNOTATION</scope>
    <source>
        <strain evidence="2">104-T / ATCC 96160 / CBS 514.97 / LARS 414 / MAFF 240422</strain>
    </source>
</reference>
<reference evidence="2" key="1">
    <citation type="journal article" date="2013" name="New Phytol.">
        <title>Comparative genomic and transcriptomic analyses reveal the hemibiotrophic stage shift of Colletotrichum fungi.</title>
        <authorList>
            <person name="Gan P."/>
            <person name="Ikeda K."/>
            <person name="Irieda H."/>
            <person name="Narusaka M."/>
            <person name="O'Connell R.J."/>
            <person name="Narusaka Y."/>
            <person name="Takano Y."/>
            <person name="Kubo Y."/>
            <person name="Shirasu K."/>
        </authorList>
    </citation>
    <scope>NUCLEOTIDE SEQUENCE [LARGE SCALE GENOMIC DNA]</scope>
    <source>
        <strain evidence="2">104-T / ATCC 96160 / CBS 514.97 / LARS 414 / MAFF 240422</strain>
    </source>
</reference>
<proteinExistence type="predicted"/>
<sequence length="354" mass="38172">MKTALLSALGLAAHASAAAYSRSTTGQYDFAPEQDDKFSDDALPYLFDFGQSQGLDYSGSWWTSSYITGTNNVQYLVLSHVLDTPIFSYHRGSVLDLSTLQYTQFVSAGNATLTDTANPRYNVNVGGGGFEALSADNVTSQRTYSTHANGTWDMTWNATSGAVSNVGSGSFQFGPSVTTEWGLPNCYTEGTLIAPNGDSVTVDPARSFTWYDRQWGTAAVTSGNWTWFQLHVPESSDKLSIWIIDSEATGKFNKFATVRGPDGDHGVLPVKWEPKYERSTKSQGAGADILYPLDWTLEIAGYGTVDVASIAADQEIVGGNAIQTAYEGFVNYTGVIGGKNVTGFGLVEIVYANW</sequence>
<dbReference type="EMBL" id="AMCV02000020">
    <property type="protein sequence ID" value="TDZ19396.1"/>
    <property type="molecule type" value="Genomic_DNA"/>
</dbReference>
<dbReference type="InterPro" id="IPR053112">
    <property type="entry name" value="Fungal_Dehydratase/Hydratase"/>
</dbReference>
<name>N4V4X0_COLOR</name>
<dbReference type="Proteomes" id="UP000014480">
    <property type="component" value="Unassembled WGS sequence"/>
</dbReference>
<dbReference type="PANTHER" id="PTHR40617:SF1">
    <property type="entry name" value="ATTH DOMAIN-CONTAINING PROTEIN-RELATED"/>
    <property type="match status" value="1"/>
</dbReference>
<accession>N4V4X0</accession>
<gene>
    <name evidence="1" type="primary">khs-1</name>
    <name evidence="1" type="ORF">Cob_v007577</name>
</gene>
<organism evidence="1 2">
    <name type="scientific">Colletotrichum orbiculare (strain 104-T / ATCC 96160 / CBS 514.97 / LARS 414 / MAFF 240422)</name>
    <name type="common">Cucumber anthracnose fungus</name>
    <name type="synonym">Colletotrichum lagenarium</name>
    <dbReference type="NCBI Taxonomy" id="1213857"/>
    <lineage>
        <taxon>Eukaryota</taxon>
        <taxon>Fungi</taxon>
        <taxon>Dikarya</taxon>
        <taxon>Ascomycota</taxon>
        <taxon>Pezizomycotina</taxon>
        <taxon>Sordariomycetes</taxon>
        <taxon>Hypocreomycetidae</taxon>
        <taxon>Glomerellales</taxon>
        <taxon>Glomerellaceae</taxon>
        <taxon>Colletotrichum</taxon>
        <taxon>Colletotrichum orbiculare species complex</taxon>
    </lineage>
</organism>
<evidence type="ECO:0000313" key="1">
    <source>
        <dbReference type="EMBL" id="TDZ19396.1"/>
    </source>
</evidence>
<keyword evidence="2" id="KW-1185">Reference proteome</keyword>